<dbReference type="SUPFAM" id="SSF53474">
    <property type="entry name" value="alpha/beta-Hydrolases"/>
    <property type="match status" value="1"/>
</dbReference>
<evidence type="ECO:0000256" key="6">
    <source>
        <dbReference type="SAM" id="SignalP"/>
    </source>
</evidence>
<evidence type="ECO:0000256" key="1">
    <source>
        <dbReference type="ARBA" id="ARBA00001070"/>
    </source>
</evidence>
<dbReference type="PANTHER" id="PTHR42881">
    <property type="entry name" value="PROLYL ENDOPEPTIDASE"/>
    <property type="match status" value="1"/>
</dbReference>
<evidence type="ECO:0000256" key="3">
    <source>
        <dbReference type="ARBA" id="ARBA00022670"/>
    </source>
</evidence>
<dbReference type="InterPro" id="IPR002470">
    <property type="entry name" value="Peptidase_S9A"/>
</dbReference>
<dbReference type="SUPFAM" id="SSF50993">
    <property type="entry name" value="Peptidase/esterase 'gauge' domain"/>
    <property type="match status" value="1"/>
</dbReference>
<dbReference type="Gene3D" id="2.130.10.120">
    <property type="entry name" value="Prolyl oligopeptidase, N-terminal domain"/>
    <property type="match status" value="1"/>
</dbReference>
<dbReference type="PROSITE" id="PS51257">
    <property type="entry name" value="PROKAR_LIPOPROTEIN"/>
    <property type="match status" value="1"/>
</dbReference>
<feature type="domain" description="Peptidase S9 prolyl oligopeptidase catalytic" evidence="7">
    <location>
        <begin position="504"/>
        <end position="711"/>
    </location>
</feature>
<dbReference type="GO" id="GO:0005829">
    <property type="term" value="C:cytosol"/>
    <property type="evidence" value="ECO:0007669"/>
    <property type="project" value="TreeGrafter"/>
</dbReference>
<feature type="chain" id="PRO_5041733498" description="prolyl oligopeptidase" evidence="6">
    <location>
        <begin position="27"/>
        <end position="721"/>
    </location>
</feature>
<keyword evidence="5" id="KW-0720">Serine protease</keyword>
<dbReference type="RefSeq" id="WP_126820488.1">
    <property type="nucleotide sequence ID" value="NZ_PIPS01000006.1"/>
</dbReference>
<accession>A0AA94ECJ8</accession>
<feature type="domain" description="Peptidase S9A N-terminal" evidence="8">
    <location>
        <begin position="42"/>
        <end position="439"/>
    </location>
</feature>
<dbReference type="EC" id="3.4.21.26" evidence="2"/>
<dbReference type="Pfam" id="PF00326">
    <property type="entry name" value="Peptidase_S9"/>
    <property type="match status" value="1"/>
</dbReference>
<dbReference type="GO" id="GO:0006508">
    <property type="term" value="P:proteolysis"/>
    <property type="evidence" value="ECO:0007669"/>
    <property type="project" value="UniProtKB-KW"/>
</dbReference>
<dbReference type="Gene3D" id="3.40.50.1820">
    <property type="entry name" value="alpha/beta hydrolase"/>
    <property type="match status" value="1"/>
</dbReference>
<dbReference type="InterPro" id="IPR051167">
    <property type="entry name" value="Prolyl_oligopep/macrocyclase"/>
</dbReference>
<dbReference type="AlphaFoldDB" id="A0AA94ECJ8"/>
<dbReference type="Pfam" id="PF02897">
    <property type="entry name" value="Peptidase_S9_N"/>
    <property type="match status" value="1"/>
</dbReference>
<comment type="catalytic activity">
    <reaction evidence="1">
        <text>Hydrolysis of Pro-|-Xaa &gt;&gt; Ala-|-Xaa in oligopeptides.</text>
        <dbReference type="EC" id="3.4.21.26"/>
    </reaction>
</comment>
<evidence type="ECO:0000259" key="7">
    <source>
        <dbReference type="Pfam" id="PF00326"/>
    </source>
</evidence>
<evidence type="ECO:0000256" key="2">
    <source>
        <dbReference type="ARBA" id="ARBA00011897"/>
    </source>
</evidence>
<evidence type="ECO:0000256" key="4">
    <source>
        <dbReference type="ARBA" id="ARBA00022801"/>
    </source>
</evidence>
<dbReference type="InterPro" id="IPR029058">
    <property type="entry name" value="AB_hydrolase_fold"/>
</dbReference>
<feature type="signal peptide" evidence="6">
    <location>
        <begin position="1"/>
        <end position="26"/>
    </location>
</feature>
<keyword evidence="6" id="KW-0732">Signal</keyword>
<dbReference type="PRINTS" id="PR00862">
    <property type="entry name" value="PROLIGOPTASE"/>
</dbReference>
<protein>
    <recommendedName>
        <fullName evidence="2">prolyl oligopeptidase</fullName>
        <ecNumber evidence="2">3.4.21.26</ecNumber>
    </recommendedName>
</protein>
<evidence type="ECO:0000313" key="9">
    <source>
        <dbReference type="EMBL" id="RUO39653.1"/>
    </source>
</evidence>
<comment type="caution">
    <text evidence="9">The sequence shown here is derived from an EMBL/GenBank/DDBJ whole genome shotgun (WGS) entry which is preliminary data.</text>
</comment>
<organism evidence="9 10">
    <name type="scientific">Idiomarina aquatica</name>
    <dbReference type="NCBI Taxonomy" id="1327752"/>
    <lineage>
        <taxon>Bacteria</taxon>
        <taxon>Pseudomonadati</taxon>
        <taxon>Pseudomonadota</taxon>
        <taxon>Gammaproteobacteria</taxon>
        <taxon>Alteromonadales</taxon>
        <taxon>Idiomarinaceae</taxon>
        <taxon>Idiomarina</taxon>
    </lineage>
</organism>
<evidence type="ECO:0000313" key="10">
    <source>
        <dbReference type="Proteomes" id="UP000286680"/>
    </source>
</evidence>
<dbReference type="Proteomes" id="UP000286680">
    <property type="component" value="Unassembled WGS sequence"/>
</dbReference>
<dbReference type="EMBL" id="PIPS01000006">
    <property type="protein sequence ID" value="RUO39653.1"/>
    <property type="molecule type" value="Genomic_DNA"/>
</dbReference>
<sequence>MPSQRKTSLLLLAGSLLSLLIGACSSAPKDSEQALQKGLDYPATQRGTATADYHGHTISGPYQWLEQLHTAETLDWVTRQQQFTQQQLQQLTASRFVKERLTELWNVERVSAPIEVAGKIFYWRNDGLQAQADLYMQQSVDSAPLKVVDVNQVDPTGLTAITDFSVSPDGRYLAYALSETGSDWRVWQIKHLNSGEILNERIQGTKFTNISWYPDSKGFYYSRYPRTARGFDDNASVDVFYHSLGTDARDDVRVTELGYEPGVNPYPQVSSDGQFLLLRVQQGPNENRWYRRPLRQTAADFEPLLEQPQSEHQYLGTVDDELYFYSHHQDGLGKVVSIQTTSASIETVIEEQDHPLTSVSLMGNQLVAHYLDNARSRVMTFDLQGRFVRELALPGMGSISGFEGHPDSTQAFFKYSSFTEAGKIYRYQVEQQRTSLWQQSSLPIDTSRYQTHQVFFSAADGTQVPMFIVHADEVQLDGNNPLLLHGYGGFGRTLRPEYQADFMAWLELGGVLAVANVRGGGAYGNPWHKAGIQNNKATAINDFIGAAQWLISQGYTRPDKLAVHGRGHGAMMAAAAMVQQPQLFSVVLAEVGVYDLLRYQTANANARAWQTEFGISSSADDFNALIQYSPLHNTRYGQCYPAMLLSTGQHDQRVAPWHSYKFAAQMQYVQGCPNPVLLDVDENAGHGDKTPIWMEIDRTQRQWAFALNQLQVGWLKNEKPK</sequence>
<dbReference type="InterPro" id="IPR001375">
    <property type="entry name" value="Peptidase_S9_cat"/>
</dbReference>
<dbReference type="GO" id="GO:0004252">
    <property type="term" value="F:serine-type endopeptidase activity"/>
    <property type="evidence" value="ECO:0007669"/>
    <property type="project" value="UniProtKB-EC"/>
</dbReference>
<dbReference type="GO" id="GO:0070012">
    <property type="term" value="F:oligopeptidase activity"/>
    <property type="evidence" value="ECO:0007669"/>
    <property type="project" value="TreeGrafter"/>
</dbReference>
<name>A0AA94ECJ8_9GAMM</name>
<keyword evidence="3" id="KW-0645">Protease</keyword>
<evidence type="ECO:0000256" key="5">
    <source>
        <dbReference type="ARBA" id="ARBA00022825"/>
    </source>
</evidence>
<keyword evidence="10" id="KW-1185">Reference proteome</keyword>
<proteinExistence type="predicted"/>
<gene>
    <name evidence="9" type="ORF">CWE23_13255</name>
</gene>
<reference evidence="10" key="1">
    <citation type="journal article" date="2018" name="Front. Microbiol.">
        <title>Genome-Based Analysis Reveals the Taxonomy and Diversity of the Family Idiomarinaceae.</title>
        <authorList>
            <person name="Liu Y."/>
            <person name="Lai Q."/>
            <person name="Shao Z."/>
        </authorList>
    </citation>
    <scope>NUCLEOTIDE SEQUENCE [LARGE SCALE GENOMIC DNA]</scope>
    <source>
        <strain evidence="10">SN-14</strain>
    </source>
</reference>
<evidence type="ECO:0000259" key="8">
    <source>
        <dbReference type="Pfam" id="PF02897"/>
    </source>
</evidence>
<keyword evidence="4" id="KW-0378">Hydrolase</keyword>
<dbReference type="InterPro" id="IPR023302">
    <property type="entry name" value="Pept_S9A_N"/>
</dbReference>
<dbReference type="PANTHER" id="PTHR42881:SF2">
    <property type="entry name" value="PROLYL ENDOPEPTIDASE"/>
    <property type="match status" value="1"/>
</dbReference>